<reference evidence="1 2" key="1">
    <citation type="submission" date="2016-11" db="EMBL/GenBank/DDBJ databases">
        <authorList>
            <person name="Jaros S."/>
            <person name="Januszkiewicz K."/>
            <person name="Wedrychowicz H."/>
        </authorList>
    </citation>
    <scope>NUCLEOTIDE SEQUENCE [LARGE SCALE GENOMIC DNA]</scope>
    <source>
        <strain evidence="1 2">DSM 18772</strain>
    </source>
</reference>
<sequence>MTKSLLTLATSLCVISSPSSHGSDSGSKSLCILPVGQHPPTVIETIGKDKEGATLTKEKEVHARFLPPQSLYALKKHQADPAIIPLTLNRRSRPITFDKETSLKIVTKPENGALLYQYKESKSQAKNDTAYSELLLLLYPKTTKKDWSDYETRVLNNDWTHFPSKSLRVINVSSVDCALALGELKTRVNAQDVKIIEIPTASADQDYASFSVHANTKQGVLSLMNNTVMLDTPQRYTVLIFDDMFQIAKKPIQTQLLTESPHRGE</sequence>
<gene>
    <name evidence="1" type="ORF">SAMN02745181_3338</name>
</gene>
<dbReference type="Proteomes" id="UP000184510">
    <property type="component" value="Unassembled WGS sequence"/>
</dbReference>
<keyword evidence="2" id="KW-1185">Reference proteome</keyword>
<dbReference type="InParanoid" id="A0A1M6PY05"/>
<evidence type="ECO:0000313" key="1">
    <source>
        <dbReference type="EMBL" id="SHK12810.1"/>
    </source>
</evidence>
<protein>
    <submittedName>
        <fullName evidence="1">Uncharacterized protein</fullName>
    </submittedName>
</protein>
<dbReference type="AlphaFoldDB" id="A0A1M6PY05"/>
<evidence type="ECO:0000313" key="2">
    <source>
        <dbReference type="Proteomes" id="UP000184510"/>
    </source>
</evidence>
<name>A0A1M6PY05_9BACT</name>
<dbReference type="RefSeq" id="WP_143184871.1">
    <property type="nucleotide sequence ID" value="NZ_FQYR01000005.1"/>
</dbReference>
<accession>A0A1M6PY05</accession>
<dbReference type="EMBL" id="FQYR01000005">
    <property type="protein sequence ID" value="SHK12810.1"/>
    <property type="molecule type" value="Genomic_DNA"/>
</dbReference>
<proteinExistence type="predicted"/>
<organism evidence="1 2">
    <name type="scientific">Rubritalea squalenifaciens DSM 18772</name>
    <dbReference type="NCBI Taxonomy" id="1123071"/>
    <lineage>
        <taxon>Bacteria</taxon>
        <taxon>Pseudomonadati</taxon>
        <taxon>Verrucomicrobiota</taxon>
        <taxon>Verrucomicrobiia</taxon>
        <taxon>Verrucomicrobiales</taxon>
        <taxon>Rubritaleaceae</taxon>
        <taxon>Rubritalea</taxon>
    </lineage>
</organism>
<dbReference type="STRING" id="1123071.SAMN02745181_3338"/>